<keyword evidence="2" id="KW-1185">Reference proteome</keyword>
<organism evidence="1 2">
    <name type="scientific">Tanacetum coccineum</name>
    <dbReference type="NCBI Taxonomy" id="301880"/>
    <lineage>
        <taxon>Eukaryota</taxon>
        <taxon>Viridiplantae</taxon>
        <taxon>Streptophyta</taxon>
        <taxon>Embryophyta</taxon>
        <taxon>Tracheophyta</taxon>
        <taxon>Spermatophyta</taxon>
        <taxon>Magnoliopsida</taxon>
        <taxon>eudicotyledons</taxon>
        <taxon>Gunneridae</taxon>
        <taxon>Pentapetalae</taxon>
        <taxon>asterids</taxon>
        <taxon>campanulids</taxon>
        <taxon>Asterales</taxon>
        <taxon>Asteraceae</taxon>
        <taxon>Asteroideae</taxon>
        <taxon>Anthemideae</taxon>
        <taxon>Anthemidinae</taxon>
        <taxon>Tanacetum</taxon>
    </lineage>
</organism>
<sequence>MCRGLLRNGKCRRCTTQKLAFSEYQGIRQDQRLRDNAVSSESQNPLGYSGSRMLWYPFRYADDSFKTSLSAFCVGRSLVDGFLSLKSTLIVLGLVAQGGTNGGQLVTMIMLFAESLKRTWLIDKIEHINHLSRDLWHDVVCFELAAVGVHRLVRWLISGTRPEADIFTGLLLVVGGASMDLL</sequence>
<comment type="caution">
    <text evidence="1">The sequence shown here is derived from an EMBL/GenBank/DDBJ whole genome shotgun (WGS) entry which is preliminary data.</text>
</comment>
<reference evidence="1" key="1">
    <citation type="journal article" date="2022" name="Int. J. Mol. Sci.">
        <title>Draft Genome of Tanacetum Coccineum: Genomic Comparison of Closely Related Tanacetum-Family Plants.</title>
        <authorList>
            <person name="Yamashiro T."/>
            <person name="Shiraishi A."/>
            <person name="Nakayama K."/>
            <person name="Satake H."/>
        </authorList>
    </citation>
    <scope>NUCLEOTIDE SEQUENCE</scope>
</reference>
<proteinExistence type="predicted"/>
<gene>
    <name evidence="1" type="ORF">Tco_0924592</name>
</gene>
<dbReference type="Proteomes" id="UP001151760">
    <property type="component" value="Unassembled WGS sequence"/>
</dbReference>
<dbReference type="EMBL" id="BQNB010014940">
    <property type="protein sequence ID" value="GJT34173.1"/>
    <property type="molecule type" value="Genomic_DNA"/>
</dbReference>
<reference evidence="1" key="2">
    <citation type="submission" date="2022-01" db="EMBL/GenBank/DDBJ databases">
        <authorList>
            <person name="Yamashiro T."/>
            <person name="Shiraishi A."/>
            <person name="Satake H."/>
            <person name="Nakayama K."/>
        </authorList>
    </citation>
    <scope>NUCLEOTIDE SEQUENCE</scope>
</reference>
<evidence type="ECO:0000313" key="2">
    <source>
        <dbReference type="Proteomes" id="UP001151760"/>
    </source>
</evidence>
<protein>
    <submittedName>
        <fullName evidence="1">Uncharacterized protein</fullName>
    </submittedName>
</protein>
<name>A0ABQ5D6H4_9ASTR</name>
<accession>A0ABQ5D6H4</accession>
<evidence type="ECO:0000313" key="1">
    <source>
        <dbReference type="EMBL" id="GJT34173.1"/>
    </source>
</evidence>